<accession>A0A9P1D0P7</accession>
<comment type="caution">
    <text evidence="2">The sequence shown here is derived from an EMBL/GenBank/DDBJ whole genome shotgun (WGS) entry which is preliminary data.</text>
</comment>
<evidence type="ECO:0000256" key="1">
    <source>
        <dbReference type="SAM" id="Coils"/>
    </source>
</evidence>
<protein>
    <submittedName>
        <fullName evidence="2">Uncharacterized protein</fullName>
    </submittedName>
</protein>
<name>A0A9P1D0P7_9DINO</name>
<proteinExistence type="predicted"/>
<gene>
    <name evidence="2" type="ORF">C1SCF055_LOCUS27433</name>
</gene>
<organism evidence="2">
    <name type="scientific">Cladocopium goreaui</name>
    <dbReference type="NCBI Taxonomy" id="2562237"/>
    <lineage>
        <taxon>Eukaryota</taxon>
        <taxon>Sar</taxon>
        <taxon>Alveolata</taxon>
        <taxon>Dinophyceae</taxon>
        <taxon>Suessiales</taxon>
        <taxon>Symbiodiniaceae</taxon>
        <taxon>Cladocopium</taxon>
    </lineage>
</organism>
<reference evidence="3 4" key="2">
    <citation type="submission" date="2024-05" db="EMBL/GenBank/DDBJ databases">
        <authorList>
            <person name="Chen Y."/>
            <person name="Shah S."/>
            <person name="Dougan E. K."/>
            <person name="Thang M."/>
            <person name="Chan C."/>
        </authorList>
    </citation>
    <scope>NUCLEOTIDE SEQUENCE [LARGE SCALE GENOMIC DNA]</scope>
</reference>
<reference evidence="2" key="1">
    <citation type="submission" date="2022-10" db="EMBL/GenBank/DDBJ databases">
        <authorList>
            <person name="Chen Y."/>
            <person name="Dougan E. K."/>
            <person name="Chan C."/>
            <person name="Rhodes N."/>
            <person name="Thang M."/>
        </authorList>
    </citation>
    <scope>NUCLEOTIDE SEQUENCE</scope>
</reference>
<dbReference type="AlphaFoldDB" id="A0A9P1D0P7"/>
<dbReference type="EMBL" id="CAMXCT030002926">
    <property type="protein sequence ID" value="CAL4788695.1"/>
    <property type="molecule type" value="Genomic_DNA"/>
</dbReference>
<keyword evidence="1" id="KW-0175">Coiled coil</keyword>
<keyword evidence="4" id="KW-1185">Reference proteome</keyword>
<feature type="non-terminal residue" evidence="2">
    <location>
        <position position="1"/>
    </location>
</feature>
<sequence>MADLDVSRLLAGLQRGAVPGADGSVEFLCKKFSSLIDRLKQAEANEAAERENYTALEAKLQAEEQEADAERRRLEVATLAAREETRQAELTVTEVVEKEMISKEEVMGLKAETEALVHRKRLLEETCRTEHARMGEAQGRLRRQQLSKPQMLEDVRRLQGQLQTSTTRSSAITAEMEVLQSRSLKDEEMLLKLKSELASEEEAREEAFSSATVRREDLDQALTDSALLQEQMTERQVAIQRIHGECQRCNHHRLGIRDETEKHRRWLKEAQKELESLSNAERQLEQ</sequence>
<dbReference type="Proteomes" id="UP001152797">
    <property type="component" value="Unassembled WGS sequence"/>
</dbReference>
<dbReference type="EMBL" id="CAMXCT020002926">
    <property type="protein sequence ID" value="CAL1154758.1"/>
    <property type="molecule type" value="Genomic_DNA"/>
</dbReference>
<evidence type="ECO:0000313" key="4">
    <source>
        <dbReference type="Proteomes" id="UP001152797"/>
    </source>
</evidence>
<evidence type="ECO:0000313" key="2">
    <source>
        <dbReference type="EMBL" id="CAI4001383.1"/>
    </source>
</evidence>
<feature type="coiled-coil region" evidence="1">
    <location>
        <begin position="39"/>
        <end position="80"/>
    </location>
</feature>
<dbReference type="OrthoDB" id="442195at2759"/>
<dbReference type="EMBL" id="CAMXCT010002926">
    <property type="protein sequence ID" value="CAI4001383.1"/>
    <property type="molecule type" value="Genomic_DNA"/>
</dbReference>
<evidence type="ECO:0000313" key="3">
    <source>
        <dbReference type="EMBL" id="CAL4788695.1"/>
    </source>
</evidence>